<keyword evidence="9" id="KW-1185">Reference proteome</keyword>
<dbReference type="InterPro" id="IPR013815">
    <property type="entry name" value="ATP_grasp_subdomain_1"/>
</dbReference>
<dbReference type="Proteomes" id="UP000576368">
    <property type="component" value="Unassembled WGS sequence"/>
</dbReference>
<dbReference type="SUPFAM" id="SSF56059">
    <property type="entry name" value="Glutathione synthetase ATP-binding domain-like"/>
    <property type="match status" value="1"/>
</dbReference>
<dbReference type="EMBL" id="CP043839">
    <property type="protein sequence ID" value="WOF12901.1"/>
    <property type="molecule type" value="Genomic_DNA"/>
</dbReference>
<dbReference type="GO" id="GO:0046872">
    <property type="term" value="F:metal ion binding"/>
    <property type="evidence" value="ECO:0007669"/>
    <property type="project" value="InterPro"/>
</dbReference>
<evidence type="ECO:0000313" key="7">
    <source>
        <dbReference type="EMBL" id="WOF12901.1"/>
    </source>
</evidence>
<dbReference type="RefSeq" id="WP_118304595.1">
    <property type="nucleotide sequence ID" value="NZ_BMPA01000001.1"/>
</dbReference>
<dbReference type="Gene3D" id="3.30.470.20">
    <property type="entry name" value="ATP-grasp fold, B domain"/>
    <property type="match status" value="1"/>
</dbReference>
<evidence type="ECO:0000256" key="1">
    <source>
        <dbReference type="ARBA" id="ARBA00022598"/>
    </source>
</evidence>
<organism evidence="6 8">
    <name type="scientific">Butyricimonas paravirosa</name>
    <dbReference type="NCBI Taxonomy" id="1472417"/>
    <lineage>
        <taxon>Bacteria</taxon>
        <taxon>Pseudomonadati</taxon>
        <taxon>Bacteroidota</taxon>
        <taxon>Bacteroidia</taxon>
        <taxon>Bacteroidales</taxon>
        <taxon>Odoribacteraceae</taxon>
        <taxon>Butyricimonas</taxon>
    </lineage>
</organism>
<dbReference type="GO" id="GO:0016874">
    <property type="term" value="F:ligase activity"/>
    <property type="evidence" value="ECO:0007669"/>
    <property type="project" value="UniProtKB-KW"/>
</dbReference>
<dbReference type="GO" id="GO:0005524">
    <property type="term" value="F:ATP binding"/>
    <property type="evidence" value="ECO:0007669"/>
    <property type="project" value="UniProtKB-UniRule"/>
</dbReference>
<dbReference type="EMBL" id="JAATLI010000001">
    <property type="protein sequence ID" value="NJC16612.1"/>
    <property type="molecule type" value="Genomic_DNA"/>
</dbReference>
<dbReference type="InterPro" id="IPR011761">
    <property type="entry name" value="ATP-grasp"/>
</dbReference>
<accession>A0A7X5Y8Y6</accession>
<keyword evidence="3 4" id="KW-0067">ATP-binding</keyword>
<dbReference type="AlphaFoldDB" id="A0A7X5Y8Y6"/>
<dbReference type="PANTHER" id="PTHR43585:SF2">
    <property type="entry name" value="ATP-GRASP ENZYME FSQD"/>
    <property type="match status" value="1"/>
</dbReference>
<dbReference type="PROSITE" id="PS50975">
    <property type="entry name" value="ATP_GRASP"/>
    <property type="match status" value="1"/>
</dbReference>
<protein>
    <submittedName>
        <fullName evidence="6">Carbamoylphosphate synthase large subunit</fullName>
    </submittedName>
</protein>
<evidence type="ECO:0000256" key="4">
    <source>
        <dbReference type="PROSITE-ProRule" id="PRU00409"/>
    </source>
</evidence>
<evidence type="ECO:0000256" key="3">
    <source>
        <dbReference type="ARBA" id="ARBA00022840"/>
    </source>
</evidence>
<gene>
    <name evidence="7" type="ORF">F1644_11810</name>
    <name evidence="6" type="ORF">GGR15_000214</name>
</gene>
<dbReference type="Gene3D" id="3.40.50.20">
    <property type="match status" value="1"/>
</dbReference>
<evidence type="ECO:0000313" key="8">
    <source>
        <dbReference type="Proteomes" id="UP000576368"/>
    </source>
</evidence>
<dbReference type="InterPro" id="IPR052032">
    <property type="entry name" value="ATP-dep_AA_Ligase"/>
</dbReference>
<dbReference type="GeneID" id="86891989"/>
<reference evidence="6 8" key="2">
    <citation type="submission" date="2020-03" db="EMBL/GenBank/DDBJ databases">
        <title>Genomic Encyclopedia of Type Strains, Phase IV (KMG-IV): sequencing the most valuable type-strain genomes for metagenomic binning, comparative biology and taxonomic classification.</title>
        <authorList>
            <person name="Goeker M."/>
        </authorList>
    </citation>
    <scope>NUCLEOTIDE SEQUENCE [LARGE SCALE GENOMIC DNA]</scope>
    <source>
        <strain evidence="6 8">DSM 105722</strain>
    </source>
</reference>
<evidence type="ECO:0000313" key="6">
    <source>
        <dbReference type="EMBL" id="NJC16612.1"/>
    </source>
</evidence>
<dbReference type="Proteomes" id="UP001302374">
    <property type="component" value="Chromosome"/>
</dbReference>
<keyword evidence="1" id="KW-0436">Ligase</keyword>
<sequence>MENLKGKRLLLLGGSMWKDAISDFAKENEIVLIATGNNRNAGIFEIADECYDVDSTDSHGMKCLILEKKIDGVYMGGSEPVIASACEYLNELNMPCYCTKSQWEFLQNKKYFKEICMAHGLPVVPQYKIAYDEIESKGGNLDYPVITKPADGCGSSGFSVCRNQDELLAGYEIAKKTSASGNVLVEKFVKNDGIVVFYTFSNGKMYFSGIEDKYPVKYEKQGSYVAGAFVFESKCKDEFRQKYEHKLQEMFNHIQIKEGSMWMEVFFDGTNYYFNEAGYRYGGSVSIYPVNYFYQINQVAADIYYSLTGKSLIHGFGSLIKKKIPAKKFYGIYALHLKEGKIEMIEGFEKLMLLENVIELPIAKSIGDSIIATGTVSQVFAFFHFVFDTIDEFKATINQVHQLLKVIDTDGNNMVNRMINIENLKI</sequence>
<name>A0A7X5Y8Y6_9BACT</name>
<keyword evidence="2 4" id="KW-0547">Nucleotide-binding</keyword>
<dbReference type="Pfam" id="PF02786">
    <property type="entry name" value="CPSase_L_D2"/>
    <property type="match status" value="1"/>
</dbReference>
<evidence type="ECO:0000256" key="2">
    <source>
        <dbReference type="ARBA" id="ARBA00022741"/>
    </source>
</evidence>
<evidence type="ECO:0000259" key="5">
    <source>
        <dbReference type="PROSITE" id="PS50975"/>
    </source>
</evidence>
<feature type="domain" description="ATP-grasp" evidence="5">
    <location>
        <begin position="113"/>
        <end position="307"/>
    </location>
</feature>
<evidence type="ECO:0000313" key="9">
    <source>
        <dbReference type="Proteomes" id="UP001302374"/>
    </source>
</evidence>
<dbReference type="PANTHER" id="PTHR43585">
    <property type="entry name" value="FUMIPYRROLE BIOSYNTHESIS PROTEIN C"/>
    <property type="match status" value="1"/>
</dbReference>
<reference evidence="7 9" key="1">
    <citation type="submission" date="2019-09" db="EMBL/GenBank/DDBJ databases">
        <title>Butyricimonas paravirosa DSM 105722 (=214-4 = JCM 18677 = CCUG 65563).</title>
        <authorList>
            <person name="Le Roy T."/>
            <person name="Cani P.D."/>
        </authorList>
    </citation>
    <scope>NUCLEOTIDE SEQUENCE [LARGE SCALE GENOMIC DNA]</scope>
    <source>
        <strain evidence="7 9">DSM 105722</strain>
    </source>
</reference>
<dbReference type="InterPro" id="IPR005479">
    <property type="entry name" value="CPAse_ATP-bd"/>
</dbReference>
<dbReference type="Gene3D" id="3.30.1490.20">
    <property type="entry name" value="ATP-grasp fold, A domain"/>
    <property type="match status" value="1"/>
</dbReference>
<proteinExistence type="predicted"/>